<dbReference type="Gene3D" id="2.20.100.10">
    <property type="entry name" value="Thrombospondin type-1 (TSP1) repeat"/>
    <property type="match status" value="1"/>
</dbReference>
<name>A0A819NFA0_9BILA</name>
<dbReference type="InterPro" id="IPR036383">
    <property type="entry name" value="TSP1_rpt_sf"/>
</dbReference>
<proteinExistence type="predicted"/>
<sequence length="151" mass="17677">MPVAHVILQRTLVRGNQCSNNQYDTENLQRVQNNDQDSSLDIDLSQAKYRNERLKQKYDNSGKLIYAYETLLSEWRMTEWSPWSSCSVSYGHRIKTHRRTYLIPDKAFRIHCNQRIYDMTSCYLASCLSSMTDDNSKSSNNAMCMVSQWSP</sequence>
<reference evidence="2" key="1">
    <citation type="submission" date="2021-02" db="EMBL/GenBank/DDBJ databases">
        <authorList>
            <person name="Nowell W R."/>
        </authorList>
    </citation>
    <scope>NUCLEOTIDE SEQUENCE</scope>
</reference>
<dbReference type="EMBL" id="CAJOAX010006948">
    <property type="protein sequence ID" value="CAF3996143.1"/>
    <property type="molecule type" value="Genomic_DNA"/>
</dbReference>
<dbReference type="Proteomes" id="UP000663889">
    <property type="component" value="Unassembled WGS sequence"/>
</dbReference>
<organism evidence="2 3">
    <name type="scientific">Rotaria sordida</name>
    <dbReference type="NCBI Taxonomy" id="392033"/>
    <lineage>
        <taxon>Eukaryota</taxon>
        <taxon>Metazoa</taxon>
        <taxon>Spiralia</taxon>
        <taxon>Gnathifera</taxon>
        <taxon>Rotifera</taxon>
        <taxon>Eurotatoria</taxon>
        <taxon>Bdelloidea</taxon>
        <taxon>Philodinida</taxon>
        <taxon>Philodinidae</taxon>
        <taxon>Rotaria</taxon>
    </lineage>
</organism>
<comment type="caution">
    <text evidence="2">The sequence shown here is derived from an EMBL/GenBank/DDBJ whole genome shotgun (WGS) entry which is preliminary data.</text>
</comment>
<gene>
    <name evidence="2" type="ORF">OTI717_LOCUS28749</name>
    <name evidence="1" type="ORF">SEV965_LOCUS28410</name>
</gene>
<evidence type="ECO:0000313" key="3">
    <source>
        <dbReference type="Proteomes" id="UP000663823"/>
    </source>
</evidence>
<accession>A0A819NFA0</accession>
<evidence type="ECO:0000313" key="2">
    <source>
        <dbReference type="EMBL" id="CAF3996143.1"/>
    </source>
</evidence>
<evidence type="ECO:0000313" key="1">
    <source>
        <dbReference type="EMBL" id="CAF1342317.1"/>
    </source>
</evidence>
<dbReference type="EMBL" id="CAJNOU010002696">
    <property type="protein sequence ID" value="CAF1342317.1"/>
    <property type="molecule type" value="Genomic_DNA"/>
</dbReference>
<dbReference type="SMART" id="SM00209">
    <property type="entry name" value="TSP1"/>
    <property type="match status" value="1"/>
</dbReference>
<dbReference type="Proteomes" id="UP000663823">
    <property type="component" value="Unassembled WGS sequence"/>
</dbReference>
<dbReference type="AlphaFoldDB" id="A0A819NFA0"/>
<dbReference type="InterPro" id="IPR000884">
    <property type="entry name" value="TSP1_rpt"/>
</dbReference>
<dbReference type="SUPFAM" id="SSF82895">
    <property type="entry name" value="TSP-1 type 1 repeat"/>
    <property type="match status" value="1"/>
</dbReference>
<protein>
    <submittedName>
        <fullName evidence="2">Uncharacterized protein</fullName>
    </submittedName>
</protein>